<dbReference type="PANTHER" id="PTHR23416:SF23">
    <property type="entry name" value="ACETYLTRANSFERASE C18B11.09C-RELATED"/>
    <property type="match status" value="1"/>
</dbReference>
<dbReference type="GO" id="GO:0005829">
    <property type="term" value="C:cytosol"/>
    <property type="evidence" value="ECO:0007669"/>
    <property type="project" value="TreeGrafter"/>
</dbReference>
<comment type="caution">
    <text evidence="3">The sequence shown here is derived from an EMBL/GenBank/DDBJ whole genome shotgun (WGS) entry which is preliminary data.</text>
</comment>
<dbReference type="PANTHER" id="PTHR23416">
    <property type="entry name" value="SIALIC ACID SYNTHASE-RELATED"/>
    <property type="match status" value="1"/>
</dbReference>
<dbReference type="Gene3D" id="2.160.10.10">
    <property type="entry name" value="Hexapeptide repeat proteins"/>
    <property type="match status" value="1"/>
</dbReference>
<dbReference type="Proteomes" id="UP000282423">
    <property type="component" value="Unassembled WGS sequence"/>
</dbReference>
<name>A0A420VQY4_9SPHI</name>
<comment type="similarity">
    <text evidence="1">Belongs to the transferase hexapeptide repeat family.</text>
</comment>
<keyword evidence="4" id="KW-1185">Reference proteome</keyword>
<dbReference type="InterPro" id="IPR001451">
    <property type="entry name" value="Hexapep"/>
</dbReference>
<keyword evidence="2" id="KW-0808">Transferase</keyword>
<dbReference type="OrthoDB" id="9812571at2"/>
<evidence type="ECO:0000256" key="1">
    <source>
        <dbReference type="ARBA" id="ARBA00007274"/>
    </source>
</evidence>
<accession>A0A420VQY4</accession>
<dbReference type="AlphaFoldDB" id="A0A420VQY4"/>
<dbReference type="SUPFAM" id="SSF51161">
    <property type="entry name" value="Trimeric LpxA-like enzymes"/>
    <property type="match status" value="1"/>
</dbReference>
<organism evidence="3 4">
    <name type="scientific">Sphingobacterium puteale</name>
    <dbReference type="NCBI Taxonomy" id="2420510"/>
    <lineage>
        <taxon>Bacteria</taxon>
        <taxon>Pseudomonadati</taxon>
        <taxon>Bacteroidota</taxon>
        <taxon>Sphingobacteriia</taxon>
        <taxon>Sphingobacteriales</taxon>
        <taxon>Sphingobacteriaceae</taxon>
        <taxon>Sphingobacterium</taxon>
    </lineage>
</organism>
<dbReference type="InterPro" id="IPR011004">
    <property type="entry name" value="Trimer_LpxA-like_sf"/>
</dbReference>
<evidence type="ECO:0000313" key="3">
    <source>
        <dbReference type="EMBL" id="RKO68705.1"/>
    </source>
</evidence>
<dbReference type="GO" id="GO:0008374">
    <property type="term" value="F:O-acyltransferase activity"/>
    <property type="evidence" value="ECO:0007669"/>
    <property type="project" value="TreeGrafter"/>
</dbReference>
<gene>
    <name evidence="3" type="ORF">D7322_26060</name>
</gene>
<proteinExistence type="inferred from homology"/>
<evidence type="ECO:0008006" key="5">
    <source>
        <dbReference type="Google" id="ProtNLM"/>
    </source>
</evidence>
<protein>
    <recommendedName>
        <fullName evidence="5">Acyltransferase</fullName>
    </recommendedName>
</protein>
<dbReference type="InterPro" id="IPR051159">
    <property type="entry name" value="Hexapeptide_acetyltransf"/>
</dbReference>
<evidence type="ECO:0000256" key="2">
    <source>
        <dbReference type="ARBA" id="ARBA00022679"/>
    </source>
</evidence>
<dbReference type="EMBL" id="RBWS01000027">
    <property type="protein sequence ID" value="RKO68705.1"/>
    <property type="molecule type" value="Genomic_DNA"/>
</dbReference>
<dbReference type="Pfam" id="PF00132">
    <property type="entry name" value="Hexapep"/>
    <property type="match status" value="1"/>
</dbReference>
<reference evidence="3 4" key="1">
    <citation type="submission" date="2018-10" db="EMBL/GenBank/DDBJ databases">
        <title>Sphingobacterium sp. M05W1-28.</title>
        <authorList>
            <person name="Cai H."/>
        </authorList>
    </citation>
    <scope>NUCLEOTIDE SEQUENCE [LARGE SCALE GENOMIC DNA]</scope>
    <source>
        <strain evidence="3 4">M05W1-28</strain>
    </source>
</reference>
<sequence>MKFYVPLLEKQGMRFNGTPRYIGAHVEFDDFNLITLGERVVVSDHSHFLTHDYSITTAEIARGVIPKNDIALVRGIEVGNNVFIGKKSIIMPNTKIGNNIIIGAGAVVRGRIPDD</sequence>
<evidence type="ECO:0000313" key="4">
    <source>
        <dbReference type="Proteomes" id="UP000282423"/>
    </source>
</evidence>